<sequence>MKNQSKYFLCLFLFKNARERGTVLCHFSVSELFILYFNF</sequence>
<protein>
    <submittedName>
        <fullName evidence="2">Uncharacterized protein</fullName>
    </submittedName>
</protein>
<proteinExistence type="predicted"/>
<dbReference type="WBParaSite" id="Hba_04901">
    <property type="protein sequence ID" value="Hba_04901"/>
    <property type="gene ID" value="Hba_04901"/>
</dbReference>
<evidence type="ECO:0000313" key="1">
    <source>
        <dbReference type="Proteomes" id="UP000095283"/>
    </source>
</evidence>
<dbReference type="AlphaFoldDB" id="A0A1I7WIQ9"/>
<reference evidence="2" key="1">
    <citation type="submission" date="2016-11" db="UniProtKB">
        <authorList>
            <consortium name="WormBaseParasite"/>
        </authorList>
    </citation>
    <scope>IDENTIFICATION</scope>
</reference>
<keyword evidence="1" id="KW-1185">Reference proteome</keyword>
<organism evidence="1 2">
    <name type="scientific">Heterorhabditis bacteriophora</name>
    <name type="common">Entomopathogenic nematode worm</name>
    <dbReference type="NCBI Taxonomy" id="37862"/>
    <lineage>
        <taxon>Eukaryota</taxon>
        <taxon>Metazoa</taxon>
        <taxon>Ecdysozoa</taxon>
        <taxon>Nematoda</taxon>
        <taxon>Chromadorea</taxon>
        <taxon>Rhabditida</taxon>
        <taxon>Rhabditina</taxon>
        <taxon>Rhabditomorpha</taxon>
        <taxon>Strongyloidea</taxon>
        <taxon>Heterorhabditidae</taxon>
        <taxon>Heterorhabditis</taxon>
    </lineage>
</organism>
<accession>A0A1I7WIQ9</accession>
<evidence type="ECO:0000313" key="2">
    <source>
        <dbReference type="WBParaSite" id="Hba_04901"/>
    </source>
</evidence>
<dbReference type="Proteomes" id="UP000095283">
    <property type="component" value="Unplaced"/>
</dbReference>
<name>A0A1I7WIQ9_HETBA</name>